<sequence length="294" mass="34752">MNASLTSASKSNGRIAWPESPSLKQYFSLPYSIMYYMAMNPSTPEVYNKLIQTCKYFFERNPILVVSRRDERNICAEIECDRFRGKSCCIEYEINKIKSKFWLTRELRAEFDSNINFNSLLSKIFRCEIDKLEIWHKNILFDDFKYLASLAKSVDLVDLQMVNSDEKVVMLEKILESIQNIENFECTCSVVTNATVKNILNLKNLANLKSIFLYRIPQVIEVKDLSRFIEEFKHTKIFLHFVDNLIEEYKNQLDALVDIVIKSNVPNRVIEYYGQDEENLIEMQIRFEDYISFY</sequence>
<dbReference type="WBParaSite" id="ES5_v2.g14653.t1">
    <property type="protein sequence ID" value="ES5_v2.g14653.t1"/>
    <property type="gene ID" value="ES5_v2.g14653"/>
</dbReference>
<reference evidence="2" key="1">
    <citation type="submission" date="2022-11" db="UniProtKB">
        <authorList>
            <consortium name="WormBaseParasite"/>
        </authorList>
    </citation>
    <scope>IDENTIFICATION</scope>
</reference>
<evidence type="ECO:0000313" key="2">
    <source>
        <dbReference type="WBParaSite" id="ES5_v2.g14653.t1"/>
    </source>
</evidence>
<proteinExistence type="predicted"/>
<organism evidence="1 2">
    <name type="scientific">Panagrolaimus sp. ES5</name>
    <dbReference type="NCBI Taxonomy" id="591445"/>
    <lineage>
        <taxon>Eukaryota</taxon>
        <taxon>Metazoa</taxon>
        <taxon>Ecdysozoa</taxon>
        <taxon>Nematoda</taxon>
        <taxon>Chromadorea</taxon>
        <taxon>Rhabditida</taxon>
        <taxon>Tylenchina</taxon>
        <taxon>Panagrolaimomorpha</taxon>
        <taxon>Panagrolaimoidea</taxon>
        <taxon>Panagrolaimidae</taxon>
        <taxon>Panagrolaimus</taxon>
    </lineage>
</organism>
<accession>A0AC34FBI5</accession>
<protein>
    <submittedName>
        <fullName evidence="2">DUF38 domain-containing protein</fullName>
    </submittedName>
</protein>
<dbReference type="Proteomes" id="UP000887579">
    <property type="component" value="Unplaced"/>
</dbReference>
<name>A0AC34FBI5_9BILA</name>
<evidence type="ECO:0000313" key="1">
    <source>
        <dbReference type="Proteomes" id="UP000887579"/>
    </source>
</evidence>